<dbReference type="RefSeq" id="WP_146799491.1">
    <property type="nucleotide sequence ID" value="NZ_VOLP01000012.1"/>
</dbReference>
<dbReference type="EMBL" id="VOLQ01000019">
    <property type="protein sequence ID" value="TWX66181.1"/>
    <property type="molecule type" value="Genomic_DNA"/>
</dbReference>
<sequence length="63" mass="7310">MDNENIVRLGQELQRLLPFGIEGITSKKQYVQVIELIDQLTNDRNWELLDILVPAITTYDDAH</sequence>
<reference evidence="2 4" key="1">
    <citation type="submission" date="2019-07" db="EMBL/GenBank/DDBJ databases">
        <title>Genomes of sea-ice associated Colwellia species.</title>
        <authorList>
            <person name="Bowman J.P."/>
        </authorList>
    </citation>
    <scope>NUCLEOTIDE SEQUENCE [LARGE SCALE GENOMIC DNA]</scope>
    <source>
        <strain evidence="1 3">ACAM 607</strain>
        <strain evidence="2 4">IC036</strain>
    </source>
</reference>
<comment type="caution">
    <text evidence="2">The sequence shown here is derived from an EMBL/GenBank/DDBJ whole genome shotgun (WGS) entry which is preliminary data.</text>
</comment>
<organism evidence="2 4">
    <name type="scientific">Colwellia hornerae</name>
    <dbReference type="NCBI Taxonomy" id="89402"/>
    <lineage>
        <taxon>Bacteria</taxon>
        <taxon>Pseudomonadati</taxon>
        <taxon>Pseudomonadota</taxon>
        <taxon>Gammaproteobacteria</taxon>
        <taxon>Alteromonadales</taxon>
        <taxon>Colwelliaceae</taxon>
        <taxon>Colwellia</taxon>
    </lineage>
</organism>
<dbReference type="AlphaFoldDB" id="A0A5C6QBQ2"/>
<name>A0A5C6QBQ2_9GAMM</name>
<dbReference type="Proteomes" id="UP000321525">
    <property type="component" value="Unassembled WGS sequence"/>
</dbReference>
<keyword evidence="3" id="KW-1185">Reference proteome</keyword>
<evidence type="ECO:0000313" key="3">
    <source>
        <dbReference type="Proteomes" id="UP000321525"/>
    </source>
</evidence>
<evidence type="ECO:0000313" key="4">
    <source>
        <dbReference type="Proteomes" id="UP000321917"/>
    </source>
</evidence>
<dbReference type="Proteomes" id="UP000321917">
    <property type="component" value="Unassembled WGS sequence"/>
</dbReference>
<protein>
    <submittedName>
        <fullName evidence="2">Uncharacterized protein</fullName>
    </submittedName>
</protein>
<evidence type="ECO:0000313" key="1">
    <source>
        <dbReference type="EMBL" id="TWX59295.1"/>
    </source>
</evidence>
<accession>A0A5C6QBQ2</accession>
<evidence type="ECO:0000313" key="2">
    <source>
        <dbReference type="EMBL" id="TWX66181.1"/>
    </source>
</evidence>
<dbReference type="EMBL" id="VOLR01000012">
    <property type="protein sequence ID" value="TWX59295.1"/>
    <property type="molecule type" value="Genomic_DNA"/>
</dbReference>
<proteinExistence type="predicted"/>
<gene>
    <name evidence="1" type="ORF">ESZ26_10020</name>
    <name evidence="2" type="ORF">ESZ27_11165</name>
</gene>